<dbReference type="SUPFAM" id="SSF50199">
    <property type="entry name" value="Staphylococcal nuclease"/>
    <property type="match status" value="1"/>
</dbReference>
<protein>
    <recommendedName>
        <fullName evidence="1">TNase-like domain-containing protein</fullName>
    </recommendedName>
</protein>
<dbReference type="EMBL" id="UINC01125700">
    <property type="protein sequence ID" value="SVD03705.1"/>
    <property type="molecule type" value="Genomic_DNA"/>
</dbReference>
<dbReference type="Gene3D" id="2.40.50.90">
    <property type="match status" value="1"/>
</dbReference>
<dbReference type="PANTHER" id="PTHR12302:SF26">
    <property type="entry name" value="BLR1266 PROTEIN"/>
    <property type="match status" value="1"/>
</dbReference>
<dbReference type="InterPro" id="IPR016071">
    <property type="entry name" value="Staphylococal_nuclease_OB-fold"/>
</dbReference>
<dbReference type="InterPro" id="IPR035437">
    <property type="entry name" value="SNase_OB-fold_sf"/>
</dbReference>
<gene>
    <name evidence="2" type="ORF">METZ01_LOCUS356559</name>
</gene>
<dbReference type="PROSITE" id="PS50830">
    <property type="entry name" value="TNASE_3"/>
    <property type="match status" value="1"/>
</dbReference>
<evidence type="ECO:0000259" key="1">
    <source>
        <dbReference type="PROSITE" id="PS50830"/>
    </source>
</evidence>
<dbReference type="PANTHER" id="PTHR12302">
    <property type="entry name" value="EBNA2 BINDING PROTEIN P100"/>
    <property type="match status" value="1"/>
</dbReference>
<dbReference type="AlphaFoldDB" id="A0A382S2L2"/>
<dbReference type="SMART" id="SM00318">
    <property type="entry name" value="SNc"/>
    <property type="match status" value="1"/>
</dbReference>
<proteinExistence type="predicted"/>
<name>A0A382S2L2_9ZZZZ</name>
<feature type="domain" description="TNase-like" evidence="1">
    <location>
        <begin position="18"/>
        <end position="138"/>
    </location>
</feature>
<organism evidence="2">
    <name type="scientific">marine metagenome</name>
    <dbReference type="NCBI Taxonomy" id="408172"/>
    <lineage>
        <taxon>unclassified sequences</taxon>
        <taxon>metagenomes</taxon>
        <taxon>ecological metagenomes</taxon>
    </lineage>
</organism>
<dbReference type="Pfam" id="PF00565">
    <property type="entry name" value="SNase"/>
    <property type="match status" value="1"/>
</dbReference>
<accession>A0A382S2L2</accession>
<sequence>MKPTILLTLLLTFTVSAFEFTGKVVGVADGDTITVLYNKQQHKIRFQHIDCPESTQAFGAKAKQALSEKVFGKTVTVKWKEKDRYKRILGDVYLGQRWINAEMVQNGMAWHYKFFSKDATVAAAETKAREAKLGIWSQANPTAPWNFRKKGAANRGPPEKGAANTKVFTTATGEKYHRDGCRSLAKSKFATILSKAKAAGYGACKTCKPPQ</sequence>
<evidence type="ECO:0000313" key="2">
    <source>
        <dbReference type="EMBL" id="SVD03705.1"/>
    </source>
</evidence>
<reference evidence="2" key="1">
    <citation type="submission" date="2018-05" db="EMBL/GenBank/DDBJ databases">
        <authorList>
            <person name="Lanie J.A."/>
            <person name="Ng W.-L."/>
            <person name="Kazmierczak K.M."/>
            <person name="Andrzejewski T.M."/>
            <person name="Davidsen T.M."/>
            <person name="Wayne K.J."/>
            <person name="Tettelin H."/>
            <person name="Glass J.I."/>
            <person name="Rusch D."/>
            <person name="Podicherti R."/>
            <person name="Tsui H.-C.T."/>
            <person name="Winkler M.E."/>
        </authorList>
    </citation>
    <scope>NUCLEOTIDE SEQUENCE</scope>
</reference>